<name>A0ABU2LG13_9ACTN</name>
<dbReference type="Proteomes" id="UP001183388">
    <property type="component" value="Unassembled WGS sequence"/>
</dbReference>
<dbReference type="SUPFAM" id="SSF50494">
    <property type="entry name" value="Trypsin-like serine proteases"/>
    <property type="match status" value="1"/>
</dbReference>
<dbReference type="InterPro" id="IPR009003">
    <property type="entry name" value="Peptidase_S1_PA"/>
</dbReference>
<feature type="domain" description="Effector-associated" evidence="1">
    <location>
        <begin position="238"/>
        <end position="315"/>
    </location>
</feature>
<proteinExistence type="predicted"/>
<dbReference type="Pfam" id="PF13365">
    <property type="entry name" value="Trypsin_2"/>
    <property type="match status" value="1"/>
</dbReference>
<keyword evidence="3" id="KW-1185">Reference proteome</keyword>
<dbReference type="Gene3D" id="2.40.10.120">
    <property type="match status" value="1"/>
</dbReference>
<dbReference type="RefSeq" id="WP_311633492.1">
    <property type="nucleotide sequence ID" value="NZ_JAVREN010000077.1"/>
</dbReference>
<comment type="caution">
    <text evidence="2">The sequence shown here is derived from an EMBL/GenBank/DDBJ whole genome shotgun (WGS) entry which is preliminary data.</text>
</comment>
<evidence type="ECO:0000313" key="3">
    <source>
        <dbReference type="Proteomes" id="UP001183388"/>
    </source>
</evidence>
<evidence type="ECO:0000259" key="1">
    <source>
        <dbReference type="Pfam" id="PF19956"/>
    </source>
</evidence>
<reference evidence="3" key="1">
    <citation type="submission" date="2023-07" db="EMBL/GenBank/DDBJ databases">
        <title>30 novel species of actinomycetes from the DSMZ collection.</title>
        <authorList>
            <person name="Nouioui I."/>
        </authorList>
    </citation>
    <scope>NUCLEOTIDE SEQUENCE [LARGE SCALE GENOMIC DNA]</scope>
    <source>
        <strain evidence="3">DSM 44917</strain>
    </source>
</reference>
<sequence length="327" mass="34470">MPEPMGDSWRVRVLDSAGVPVGAGVLLSSGRILTCAHVVEAALGLGDGEEPGGHAVTVDFPGSLVGSPTPAVVEPGCWAPPRGERGDVAVLRLRGRLPDDCPPAGLRPGSEQRGRTVWAYGHPAGLDEGVWLKAELLGYGGASPDWMQFALLDAAAEAPALERGFSGAGVVDESGHVLGIVVAAYGPRGRGPGWMLPVGAAARYCPPLVGEMRVSEGRAGHPPAAYPGSADTERRLTEALLRLPSIADPQRRDRILRDAGHDIADNVERSPVPREDVRAIVATSLRYADGLDRLVTAVRWYEGRSTLMTGLEDLLTRLRNGQTGDGR</sequence>
<accession>A0ABU2LG13</accession>
<gene>
    <name evidence="2" type="ORF">RM780_26780</name>
</gene>
<protein>
    <submittedName>
        <fullName evidence="2">Trypsin-like peptidase domain-containing protein</fullName>
    </submittedName>
</protein>
<dbReference type="EMBL" id="JAVREN010000077">
    <property type="protein sequence ID" value="MDT0310524.1"/>
    <property type="molecule type" value="Genomic_DNA"/>
</dbReference>
<organism evidence="2 3">
    <name type="scientific">Streptomyces boetiae</name>
    <dbReference type="NCBI Taxonomy" id="3075541"/>
    <lineage>
        <taxon>Bacteria</taxon>
        <taxon>Bacillati</taxon>
        <taxon>Actinomycetota</taxon>
        <taxon>Actinomycetes</taxon>
        <taxon>Kitasatosporales</taxon>
        <taxon>Streptomycetaceae</taxon>
        <taxon>Streptomyces</taxon>
    </lineage>
</organism>
<dbReference type="Pfam" id="PF19956">
    <property type="entry name" value="EAD2"/>
    <property type="match status" value="1"/>
</dbReference>
<dbReference type="InterPro" id="IPR045431">
    <property type="entry name" value="EAD2"/>
</dbReference>
<evidence type="ECO:0000313" key="2">
    <source>
        <dbReference type="EMBL" id="MDT0310524.1"/>
    </source>
</evidence>